<comment type="similarity">
    <text evidence="1 4">Belongs to the aldehyde dehydrogenase family.</text>
</comment>
<dbReference type="GO" id="GO:0008802">
    <property type="term" value="F:betaine-aldehyde dehydrogenase (NAD+) activity"/>
    <property type="evidence" value="ECO:0007669"/>
    <property type="project" value="UniProtKB-EC"/>
</dbReference>
<dbReference type="InterPro" id="IPR016162">
    <property type="entry name" value="Ald_DH_N"/>
</dbReference>
<evidence type="ECO:0000313" key="6">
    <source>
        <dbReference type="EMBL" id="ABE36877.1"/>
    </source>
</evidence>
<evidence type="ECO:0000313" key="7">
    <source>
        <dbReference type="Proteomes" id="UP000001817"/>
    </source>
</evidence>
<dbReference type="PANTHER" id="PTHR11699">
    <property type="entry name" value="ALDEHYDE DEHYDROGENASE-RELATED"/>
    <property type="match status" value="1"/>
</dbReference>
<dbReference type="STRING" id="266265.Bxe_C1004"/>
<evidence type="ECO:0000256" key="1">
    <source>
        <dbReference type="ARBA" id="ARBA00009986"/>
    </source>
</evidence>
<protein>
    <submittedName>
        <fullName evidence="6">Betaine-aldehyde dehydrogenase</fullName>
        <ecNumber evidence="6">1.2.1.8</ecNumber>
    </submittedName>
</protein>
<feature type="active site" evidence="3">
    <location>
        <position position="246"/>
    </location>
</feature>
<proteinExistence type="inferred from homology"/>
<dbReference type="InterPro" id="IPR029510">
    <property type="entry name" value="Ald_DH_CS_GLU"/>
</dbReference>
<dbReference type="PROSITE" id="PS00070">
    <property type="entry name" value="ALDEHYDE_DEHYDR_CYS"/>
    <property type="match status" value="1"/>
</dbReference>
<evidence type="ECO:0000259" key="5">
    <source>
        <dbReference type="Pfam" id="PF00171"/>
    </source>
</evidence>
<feature type="domain" description="Aldehyde dehydrogenase" evidence="5">
    <location>
        <begin position="10"/>
        <end position="471"/>
    </location>
</feature>
<organism evidence="6 7">
    <name type="scientific">Paraburkholderia xenovorans (strain LB400)</name>
    <dbReference type="NCBI Taxonomy" id="266265"/>
    <lineage>
        <taxon>Bacteria</taxon>
        <taxon>Pseudomonadati</taxon>
        <taxon>Pseudomonadota</taxon>
        <taxon>Betaproteobacteria</taxon>
        <taxon>Burkholderiales</taxon>
        <taxon>Burkholderiaceae</taxon>
        <taxon>Paraburkholderia</taxon>
    </lineage>
</organism>
<dbReference type="FunFam" id="3.40.309.10:FF:000012">
    <property type="entry name" value="Betaine aldehyde dehydrogenase"/>
    <property type="match status" value="1"/>
</dbReference>
<dbReference type="EC" id="1.2.1.8" evidence="6"/>
<reference evidence="6 7" key="1">
    <citation type="journal article" date="2006" name="Proc. Natl. Acad. Sci. U.S.A.">
        <title>Burkholderia xenovorans LB400 harbors a multi-replicon, 9.73-Mbp genome shaped for versatility.</title>
        <authorList>
            <person name="Chain P.S."/>
            <person name="Denef V.J."/>
            <person name="Konstantinidis K.T."/>
            <person name="Vergez L.M."/>
            <person name="Agullo L."/>
            <person name="Reyes V.L."/>
            <person name="Hauser L."/>
            <person name="Cordova M."/>
            <person name="Gomez L."/>
            <person name="Gonzalez M."/>
            <person name="Land M."/>
            <person name="Lao V."/>
            <person name="Larimer F."/>
            <person name="LiPuma J.J."/>
            <person name="Mahenthiralingam E."/>
            <person name="Malfatti S.A."/>
            <person name="Marx C.J."/>
            <person name="Parnell J.J."/>
            <person name="Ramette A."/>
            <person name="Richardson P."/>
            <person name="Seeger M."/>
            <person name="Smith D."/>
            <person name="Spilker T."/>
            <person name="Sul W.J."/>
            <person name="Tsoi T.V."/>
            <person name="Ulrich L.E."/>
            <person name="Zhulin I.B."/>
            <person name="Tiedje J.M."/>
        </authorList>
    </citation>
    <scope>NUCLEOTIDE SEQUENCE [LARGE SCALE GENOMIC DNA]</scope>
    <source>
        <strain evidence="6 7">LB400</strain>
    </source>
</reference>
<dbReference type="RefSeq" id="WP_011494124.1">
    <property type="nucleotide sequence ID" value="NC_007953.1"/>
</dbReference>
<dbReference type="InterPro" id="IPR016160">
    <property type="entry name" value="Ald_DH_CS_CYS"/>
</dbReference>
<evidence type="ECO:0000256" key="4">
    <source>
        <dbReference type="RuleBase" id="RU003345"/>
    </source>
</evidence>
<dbReference type="FunFam" id="3.40.605.10:FF:000007">
    <property type="entry name" value="NAD/NADP-dependent betaine aldehyde dehydrogenase"/>
    <property type="match status" value="1"/>
</dbReference>
<sequence length="492" mass="52800">MEKFLVGDEWRSGNGESFESINPIDGSVAATLAQASESDVDDAVRAARQALETPAWRDMKVHERGKLLHRFADLIDQNAETLAQIQTRDNGKTISESRFQSKSAADMFRYFAAVCETTESSVIPSRGNYFCFSSFEPVGVVAAIAPWNSPITLEAQKLAPALAAGNAIVLKSSEVTPCIGLQYGRLAMEAGFPPGILNVVTGFGASVGRALVAHPGVDMVTFTGGTKSGREIAKVAGERLIPCILELGGKSPNIVFDDADIEQAVTGMLFGIFSNAGQSCIAGSRILIQEGIYDAFVARLTSATRALKVGSPYDADTAVAPVSSFHHRDHIEHFVERALSQGAVALCGGSRPSGGILDKGAYVQPTLLEVTDERSSVAHEEIFGPVACVMKFQDEEDLYRIANNTAYGLACGIWTADYKKAFRAARRIKAGTVWVNTYKIAEVNVPFGGFKQSGLGRECGIEGMREYMLEKSTYLNLADGPIPWPPRAANAV</sequence>
<dbReference type="CDD" id="cd07114">
    <property type="entry name" value="ALDH_DhaS"/>
    <property type="match status" value="1"/>
</dbReference>
<dbReference type="KEGG" id="bxb:DR64_7447"/>
<dbReference type="KEGG" id="bxe:Bxe_C1004"/>
<dbReference type="Pfam" id="PF00171">
    <property type="entry name" value="Aldedh"/>
    <property type="match status" value="1"/>
</dbReference>
<evidence type="ECO:0000256" key="2">
    <source>
        <dbReference type="ARBA" id="ARBA00023002"/>
    </source>
</evidence>
<dbReference type="EMBL" id="CP000272">
    <property type="protein sequence ID" value="ABE36877.1"/>
    <property type="molecule type" value="Genomic_DNA"/>
</dbReference>
<name>Q13GB2_PARXL</name>
<dbReference type="InterPro" id="IPR015590">
    <property type="entry name" value="Aldehyde_DH_dom"/>
</dbReference>
<dbReference type="PATRIC" id="fig|266265.5.peg.8767"/>
<keyword evidence="7" id="KW-1185">Reference proteome</keyword>
<keyword evidence="2 4" id="KW-0560">Oxidoreductase</keyword>
<gene>
    <name evidence="6" type="ORF">Bxe_C1004</name>
</gene>
<evidence type="ECO:0000256" key="3">
    <source>
        <dbReference type="PROSITE-ProRule" id="PRU10007"/>
    </source>
</evidence>
<dbReference type="eggNOG" id="COG1012">
    <property type="taxonomic scope" value="Bacteria"/>
</dbReference>
<dbReference type="SUPFAM" id="SSF53720">
    <property type="entry name" value="ALDH-like"/>
    <property type="match status" value="1"/>
</dbReference>
<dbReference type="InterPro" id="IPR016163">
    <property type="entry name" value="Ald_DH_C"/>
</dbReference>
<dbReference type="AlphaFoldDB" id="Q13GB2"/>
<dbReference type="OrthoDB" id="6187633at2"/>
<dbReference type="PROSITE" id="PS00687">
    <property type="entry name" value="ALDEHYDE_DEHYDR_GLU"/>
    <property type="match status" value="1"/>
</dbReference>
<dbReference type="InterPro" id="IPR016161">
    <property type="entry name" value="Ald_DH/histidinol_DH"/>
</dbReference>
<dbReference type="Proteomes" id="UP000001817">
    <property type="component" value="Chromosome 3"/>
</dbReference>
<dbReference type="Gene3D" id="3.40.605.10">
    <property type="entry name" value="Aldehyde Dehydrogenase, Chain A, domain 1"/>
    <property type="match status" value="1"/>
</dbReference>
<accession>Q13GB2</accession>
<dbReference type="Gene3D" id="3.40.309.10">
    <property type="entry name" value="Aldehyde Dehydrogenase, Chain A, domain 2"/>
    <property type="match status" value="1"/>
</dbReference>